<name>A0ABV3XXC1_9RHOB</name>
<protein>
    <submittedName>
        <fullName evidence="2">Glycosyl transferase family 25</fullName>
    </submittedName>
</protein>
<dbReference type="RefSeq" id="WP_125403292.1">
    <property type="nucleotide sequence ID" value="NZ_JBEHHI010000003.1"/>
</dbReference>
<comment type="caution">
    <text evidence="2">The sequence shown here is derived from an EMBL/GenBank/DDBJ whole genome shotgun (WGS) entry which is preliminary data.</text>
</comment>
<keyword evidence="2" id="KW-0808">Transferase</keyword>
<sequence>MANSIEIVVISLEKAVERRQMILGQFSGLTIPWSFFDAQTCLANPALSYDEPHIRRKFGRTLSVPELAVWSSHFSVIQRFLEQGQTDYLLVFEDDVIFDASFPLRAVVDLCEAKAIHYIRLFGMYYADAVRLGFFYDRSIIRYKSSPAGAQAYVISKEGARRLVASMTSVEATVDLEMDHFWKTGLPIYAVFPFPVIERFSSTSIPMHQPGGLSGGEKRAWLYNRARRRLSKMRENRRLLDADAEFRKSSMVFKQIQDADLQES</sequence>
<evidence type="ECO:0000313" key="2">
    <source>
        <dbReference type="EMBL" id="MEX5729694.1"/>
    </source>
</evidence>
<organism evidence="2 3">
    <name type="scientific">Rhodovulum iodosum</name>
    <dbReference type="NCBI Taxonomy" id="68291"/>
    <lineage>
        <taxon>Bacteria</taxon>
        <taxon>Pseudomonadati</taxon>
        <taxon>Pseudomonadota</taxon>
        <taxon>Alphaproteobacteria</taxon>
        <taxon>Rhodobacterales</taxon>
        <taxon>Paracoccaceae</taxon>
        <taxon>Rhodovulum</taxon>
    </lineage>
</organism>
<keyword evidence="3" id="KW-1185">Reference proteome</keyword>
<dbReference type="Proteomes" id="UP001560019">
    <property type="component" value="Unassembled WGS sequence"/>
</dbReference>
<dbReference type="EMBL" id="JBEHHI010000003">
    <property type="protein sequence ID" value="MEX5729694.1"/>
    <property type="molecule type" value="Genomic_DNA"/>
</dbReference>
<dbReference type="Pfam" id="PF01755">
    <property type="entry name" value="Glyco_transf_25"/>
    <property type="match status" value="1"/>
</dbReference>
<accession>A0ABV3XXC1</accession>
<dbReference type="InterPro" id="IPR002654">
    <property type="entry name" value="Glyco_trans_25"/>
</dbReference>
<feature type="domain" description="Glycosyl transferase family 25" evidence="1">
    <location>
        <begin position="6"/>
        <end position="176"/>
    </location>
</feature>
<reference evidence="2 3" key="1">
    <citation type="submission" date="2024-06" db="EMBL/GenBank/DDBJ databases">
        <title>Genome of Rhodovulum iodosum, a marine photoferrotroph.</title>
        <authorList>
            <person name="Bianchini G."/>
            <person name="Nikeleit V."/>
            <person name="Kappler A."/>
            <person name="Bryce C."/>
            <person name="Sanchez-Baracaldo P."/>
        </authorList>
    </citation>
    <scope>NUCLEOTIDE SEQUENCE [LARGE SCALE GENOMIC DNA]</scope>
    <source>
        <strain evidence="2 3">UT/N1</strain>
    </source>
</reference>
<gene>
    <name evidence="2" type="ORF">Ga0609869_003047</name>
</gene>
<proteinExistence type="predicted"/>
<evidence type="ECO:0000313" key="3">
    <source>
        <dbReference type="Proteomes" id="UP001560019"/>
    </source>
</evidence>
<dbReference type="CDD" id="cd06532">
    <property type="entry name" value="Glyco_transf_25"/>
    <property type="match status" value="1"/>
</dbReference>
<evidence type="ECO:0000259" key="1">
    <source>
        <dbReference type="Pfam" id="PF01755"/>
    </source>
</evidence>
<dbReference type="GO" id="GO:0016740">
    <property type="term" value="F:transferase activity"/>
    <property type="evidence" value="ECO:0007669"/>
    <property type="project" value="UniProtKB-KW"/>
</dbReference>